<dbReference type="Proteomes" id="UP000499080">
    <property type="component" value="Unassembled WGS sequence"/>
</dbReference>
<name>A0A4Y2Q327_ARAVE</name>
<protein>
    <submittedName>
        <fullName evidence="1">Uncharacterized protein</fullName>
    </submittedName>
</protein>
<proteinExistence type="predicted"/>
<comment type="caution">
    <text evidence="1">The sequence shown here is derived from an EMBL/GenBank/DDBJ whole genome shotgun (WGS) entry which is preliminary data.</text>
</comment>
<accession>A0A4Y2Q327</accession>
<dbReference type="OrthoDB" id="8058698at2759"/>
<reference evidence="1 2" key="1">
    <citation type="journal article" date="2019" name="Sci. Rep.">
        <title>Orb-weaving spider Araneus ventricosus genome elucidates the spidroin gene catalogue.</title>
        <authorList>
            <person name="Kono N."/>
            <person name="Nakamura H."/>
            <person name="Ohtoshi R."/>
            <person name="Moran D.A.P."/>
            <person name="Shinohara A."/>
            <person name="Yoshida Y."/>
            <person name="Fujiwara M."/>
            <person name="Mori M."/>
            <person name="Tomita M."/>
            <person name="Arakawa K."/>
        </authorList>
    </citation>
    <scope>NUCLEOTIDE SEQUENCE [LARGE SCALE GENOMIC DNA]</scope>
</reference>
<keyword evidence="2" id="KW-1185">Reference proteome</keyword>
<sequence>MVKIGERVPRKNITEQHAVLISEPGSIYLGHVAPTSGTSHKIKASILTFLEKKLIVLSCKLLGVMVQGFVTFRPASDHVNYTAYQEVRVTGLAAEELSTSNS</sequence>
<evidence type="ECO:0000313" key="1">
    <source>
        <dbReference type="EMBL" id="GBN56716.1"/>
    </source>
</evidence>
<dbReference type="AlphaFoldDB" id="A0A4Y2Q327"/>
<organism evidence="1 2">
    <name type="scientific">Araneus ventricosus</name>
    <name type="common">Orbweaver spider</name>
    <name type="synonym">Epeira ventricosa</name>
    <dbReference type="NCBI Taxonomy" id="182803"/>
    <lineage>
        <taxon>Eukaryota</taxon>
        <taxon>Metazoa</taxon>
        <taxon>Ecdysozoa</taxon>
        <taxon>Arthropoda</taxon>
        <taxon>Chelicerata</taxon>
        <taxon>Arachnida</taxon>
        <taxon>Araneae</taxon>
        <taxon>Araneomorphae</taxon>
        <taxon>Entelegynae</taxon>
        <taxon>Araneoidea</taxon>
        <taxon>Araneidae</taxon>
        <taxon>Araneus</taxon>
    </lineage>
</organism>
<dbReference type="EMBL" id="BGPR01012577">
    <property type="protein sequence ID" value="GBN56716.1"/>
    <property type="molecule type" value="Genomic_DNA"/>
</dbReference>
<evidence type="ECO:0000313" key="2">
    <source>
        <dbReference type="Proteomes" id="UP000499080"/>
    </source>
</evidence>
<gene>
    <name evidence="1" type="ORF">AVEN_162903_1</name>
</gene>